<reference evidence="4 5" key="1">
    <citation type="submission" date="2020-08" db="EMBL/GenBank/DDBJ databases">
        <title>Sequencing the genomes of 1000 actinobacteria strains.</title>
        <authorList>
            <person name="Klenk H.-P."/>
        </authorList>
    </citation>
    <scope>NUCLEOTIDE SEQUENCE [LARGE SCALE GENOMIC DNA]</scope>
    <source>
        <strain evidence="4 5">DSM 41654</strain>
    </source>
</reference>
<dbReference type="PANTHER" id="PTHR44858">
    <property type="entry name" value="TETRATRICOPEPTIDE REPEAT PROTEIN 6"/>
    <property type="match status" value="1"/>
</dbReference>
<gene>
    <name evidence="4" type="ORF">FHR34_006490</name>
</gene>
<keyword evidence="5" id="KW-1185">Reference proteome</keyword>
<protein>
    <submittedName>
        <fullName evidence="4">Tetratricopeptide (TPR) repeat protein</fullName>
    </submittedName>
</protein>
<dbReference type="Gene3D" id="1.25.40.10">
    <property type="entry name" value="Tetratricopeptide repeat domain"/>
    <property type="match status" value="2"/>
</dbReference>
<proteinExistence type="predicted"/>
<sequence>MSTAQRGSADAHRHLVLVGERRRDRAAHRAALSLPEPVAPALPVIDAHRRLRGPYTAAGTLIRALVPDALVHHPELVAAHEVEILTVAPELRDRVPATLETLTSLAVPEERTRFYSAMRTGRLAHGLMEFLGGLITTAGWGTRSLVVDDLDQADPTDREFVAVLLRRMDPEVLTVVVGGTARLLDPTPVDPLVEPGTPRGEDLSAALRRFCRQLEATAVDGDATAEQSAGQGQLSQSTALAARYVAGDATDDDPAALAAYADLPVQRRRQLHDSRAEALERTGERSLALGAIPYHREHGSDPLGAGAQALAEAMDACMLLGFYDATLDFCRRGRALVDWEQDHDLRWKFTSKMPTSFSALGRAVEAEAVCDEARAHTRNPKIHIQCAYATSMLYTRHRDLSRRDHQRAMAWINEAIAIASLLPDPKDRAFNTVFHNNGLALIEGHLGHPQRALELVTAGLAELDRELGAGEHHLHRSVLRHNRAQVLTGLGRLDEALEEYRAVIAVDPHYPEYHFDLGNLLRRMGRQSEAAAAYETVLRLGPAFPELYYNRGDLRNGAGDVEAALADFDYVLELDPGFLDAYVNRAGILLDLGDLEGAERD</sequence>
<dbReference type="SMART" id="SM00028">
    <property type="entry name" value="TPR"/>
    <property type="match status" value="3"/>
</dbReference>
<dbReference type="Proteomes" id="UP000540506">
    <property type="component" value="Unassembled WGS sequence"/>
</dbReference>
<dbReference type="PANTHER" id="PTHR44858:SF1">
    <property type="entry name" value="UDP-N-ACETYLGLUCOSAMINE--PEPTIDE N-ACETYLGLUCOSAMINYLTRANSFERASE SPINDLY-RELATED"/>
    <property type="match status" value="1"/>
</dbReference>
<dbReference type="RefSeq" id="WP_184941843.1">
    <property type="nucleotide sequence ID" value="NZ_JACHJV010000001.1"/>
</dbReference>
<accession>A0A7W7R8M8</accession>
<dbReference type="PROSITE" id="PS50005">
    <property type="entry name" value="TPR"/>
    <property type="match status" value="3"/>
</dbReference>
<organism evidence="4 5">
    <name type="scientific">Kitasatospora kifunensis</name>
    <name type="common">Streptomyces kifunensis</name>
    <dbReference type="NCBI Taxonomy" id="58351"/>
    <lineage>
        <taxon>Bacteria</taxon>
        <taxon>Bacillati</taxon>
        <taxon>Actinomycetota</taxon>
        <taxon>Actinomycetes</taxon>
        <taxon>Kitasatosporales</taxon>
        <taxon>Streptomycetaceae</taxon>
        <taxon>Kitasatospora</taxon>
    </lineage>
</organism>
<evidence type="ECO:0000256" key="3">
    <source>
        <dbReference type="PROSITE-ProRule" id="PRU00339"/>
    </source>
</evidence>
<feature type="non-terminal residue" evidence="4">
    <location>
        <position position="601"/>
    </location>
</feature>
<evidence type="ECO:0000256" key="1">
    <source>
        <dbReference type="ARBA" id="ARBA00022737"/>
    </source>
</evidence>
<dbReference type="EMBL" id="JACHJV010000001">
    <property type="protein sequence ID" value="MBB4927497.1"/>
    <property type="molecule type" value="Genomic_DNA"/>
</dbReference>
<evidence type="ECO:0000313" key="4">
    <source>
        <dbReference type="EMBL" id="MBB4927497.1"/>
    </source>
</evidence>
<dbReference type="Pfam" id="PF13432">
    <property type="entry name" value="TPR_16"/>
    <property type="match status" value="2"/>
</dbReference>
<keyword evidence="2 3" id="KW-0802">TPR repeat</keyword>
<dbReference type="AlphaFoldDB" id="A0A7W7R8M8"/>
<evidence type="ECO:0000313" key="5">
    <source>
        <dbReference type="Proteomes" id="UP000540506"/>
    </source>
</evidence>
<dbReference type="InterPro" id="IPR011990">
    <property type="entry name" value="TPR-like_helical_dom_sf"/>
</dbReference>
<comment type="caution">
    <text evidence="4">The sequence shown here is derived from an EMBL/GenBank/DDBJ whole genome shotgun (WGS) entry which is preliminary data.</text>
</comment>
<dbReference type="InterPro" id="IPR019734">
    <property type="entry name" value="TPR_rpt"/>
</dbReference>
<dbReference type="SUPFAM" id="SSF48452">
    <property type="entry name" value="TPR-like"/>
    <property type="match status" value="1"/>
</dbReference>
<evidence type="ECO:0000256" key="2">
    <source>
        <dbReference type="ARBA" id="ARBA00022803"/>
    </source>
</evidence>
<name>A0A7W7R8M8_KITKI</name>
<feature type="repeat" description="TPR" evidence="3">
    <location>
        <begin position="477"/>
        <end position="510"/>
    </location>
</feature>
<feature type="repeat" description="TPR" evidence="3">
    <location>
        <begin position="545"/>
        <end position="578"/>
    </location>
</feature>
<dbReference type="InterPro" id="IPR050498">
    <property type="entry name" value="Ycf3"/>
</dbReference>
<keyword evidence="1" id="KW-0677">Repeat</keyword>
<feature type="repeat" description="TPR" evidence="3">
    <location>
        <begin position="511"/>
        <end position="544"/>
    </location>
</feature>